<dbReference type="RefSeq" id="WP_072986248.1">
    <property type="nucleotide sequence ID" value="NZ_FQZB01000007.1"/>
</dbReference>
<dbReference type="OrthoDB" id="9808397at2"/>
<evidence type="ECO:0000259" key="5">
    <source>
        <dbReference type="Pfam" id="PF17863"/>
    </source>
</evidence>
<accession>A0A1M6I6G8</accession>
<dbReference type="FunFam" id="3.40.50.300:FF:000640">
    <property type="entry name" value="MoxR family ATPase"/>
    <property type="match status" value="1"/>
</dbReference>
<organism evidence="6 7">
    <name type="scientific">Clostridium cavendishii DSM 21758</name>
    <dbReference type="NCBI Taxonomy" id="1121302"/>
    <lineage>
        <taxon>Bacteria</taxon>
        <taxon>Bacillati</taxon>
        <taxon>Bacillota</taxon>
        <taxon>Clostridia</taxon>
        <taxon>Eubacteriales</taxon>
        <taxon>Clostridiaceae</taxon>
        <taxon>Clostridium</taxon>
    </lineage>
</organism>
<evidence type="ECO:0000256" key="1">
    <source>
        <dbReference type="ARBA" id="ARBA00022741"/>
    </source>
</evidence>
<evidence type="ECO:0000313" key="6">
    <source>
        <dbReference type="EMBL" id="SHJ30021.1"/>
    </source>
</evidence>
<evidence type="ECO:0000259" key="4">
    <source>
        <dbReference type="Pfam" id="PF07726"/>
    </source>
</evidence>
<reference evidence="6 7" key="1">
    <citation type="submission" date="2016-11" db="EMBL/GenBank/DDBJ databases">
        <authorList>
            <person name="Jaros S."/>
            <person name="Januszkiewicz K."/>
            <person name="Wedrychowicz H."/>
        </authorList>
    </citation>
    <scope>NUCLEOTIDE SEQUENCE [LARGE SCALE GENOMIC DNA]</scope>
    <source>
        <strain evidence="6 7">DSM 21758</strain>
    </source>
</reference>
<evidence type="ECO:0000313" key="7">
    <source>
        <dbReference type="Proteomes" id="UP000184310"/>
    </source>
</evidence>
<keyword evidence="7" id="KW-1185">Reference proteome</keyword>
<dbReference type="InterPro" id="IPR011703">
    <property type="entry name" value="ATPase_AAA-3"/>
</dbReference>
<keyword evidence="1" id="KW-0547">Nucleotide-binding</keyword>
<dbReference type="PANTHER" id="PTHR42759">
    <property type="entry name" value="MOXR FAMILY PROTEIN"/>
    <property type="match status" value="1"/>
</dbReference>
<protein>
    <submittedName>
        <fullName evidence="6">MoxR-like ATPase</fullName>
    </submittedName>
</protein>
<feature type="domain" description="ATPase AAA-3" evidence="4">
    <location>
        <begin position="35"/>
        <end position="165"/>
    </location>
</feature>
<dbReference type="PANTHER" id="PTHR42759:SF5">
    <property type="entry name" value="METHANOL DEHYDROGENASE REGULATOR"/>
    <property type="match status" value="1"/>
</dbReference>
<gene>
    <name evidence="6" type="ORF">SAMN02745163_01708</name>
</gene>
<dbReference type="SUPFAM" id="SSF52540">
    <property type="entry name" value="P-loop containing nucleoside triphosphate hydrolases"/>
    <property type="match status" value="1"/>
</dbReference>
<keyword evidence="2" id="KW-0067">ATP-binding</keyword>
<name>A0A1M6I6G8_9CLOT</name>
<feature type="domain" description="ChlI/MoxR AAA lid" evidence="5">
    <location>
        <begin position="228"/>
        <end position="299"/>
    </location>
</feature>
<evidence type="ECO:0000256" key="2">
    <source>
        <dbReference type="ARBA" id="ARBA00022840"/>
    </source>
</evidence>
<comment type="similarity">
    <text evidence="3">Belongs to the MoxR family.</text>
</comment>
<dbReference type="GO" id="GO:0005524">
    <property type="term" value="F:ATP binding"/>
    <property type="evidence" value="ECO:0007669"/>
    <property type="project" value="UniProtKB-KW"/>
</dbReference>
<dbReference type="GO" id="GO:0016887">
    <property type="term" value="F:ATP hydrolysis activity"/>
    <property type="evidence" value="ECO:0007669"/>
    <property type="project" value="InterPro"/>
</dbReference>
<dbReference type="Gene3D" id="3.40.50.300">
    <property type="entry name" value="P-loop containing nucleotide triphosphate hydrolases"/>
    <property type="match status" value="1"/>
</dbReference>
<dbReference type="Pfam" id="PF17863">
    <property type="entry name" value="AAA_lid_2"/>
    <property type="match status" value="1"/>
</dbReference>
<dbReference type="STRING" id="1121302.SAMN02745163_01708"/>
<dbReference type="AlphaFoldDB" id="A0A1M6I6G8"/>
<dbReference type="EMBL" id="FQZB01000007">
    <property type="protein sequence ID" value="SHJ30021.1"/>
    <property type="molecule type" value="Genomic_DNA"/>
</dbReference>
<dbReference type="InterPro" id="IPR041628">
    <property type="entry name" value="ChlI/MoxR_AAA_lid"/>
</dbReference>
<dbReference type="Gene3D" id="1.10.8.80">
    <property type="entry name" value="Magnesium chelatase subunit I, C-Terminal domain"/>
    <property type="match status" value="1"/>
</dbReference>
<dbReference type="Proteomes" id="UP000184310">
    <property type="component" value="Unassembled WGS sequence"/>
</dbReference>
<evidence type="ECO:0000256" key="3">
    <source>
        <dbReference type="ARBA" id="ARBA00061607"/>
    </source>
</evidence>
<dbReference type="InterPro" id="IPR050764">
    <property type="entry name" value="CbbQ/NirQ/NorQ/GpvN"/>
</dbReference>
<dbReference type="Pfam" id="PF07726">
    <property type="entry name" value="AAA_3"/>
    <property type="match status" value="1"/>
</dbReference>
<sequence length="311" mass="34779">MNSIIENIIKNMEKVIVGKRDVLEKIVIALLNDGHVLIEDVPGVGKTKTVATLAKTLDGDFNRIQFTPDVMPSDVVGFSMYNPSNGSFEYRKGAAMCNFLLADEINRASSKTQSSLLEAMEEAQVTVDGVTYKLPKPFMVLATQNPIESYGTYILPEAQMDRFFLRLSIGYPNKSEEKRILDRFESENPLTTLNKVITKEDVIKLQNEVKEVKVSDSIKMYILDIVEATRKAKEITLGVSPRGSLSLLRAAKALAFIRGRDFVLPDDVQEMAVPVLAHRIIVNSNIKSQSMSQEDIIKQVLKIVEVPIFQI</sequence>
<proteinExistence type="inferred from homology"/>
<dbReference type="PIRSF" id="PIRSF002849">
    <property type="entry name" value="AAA_ATPase_chaperone_MoxR_prd"/>
    <property type="match status" value="1"/>
</dbReference>
<dbReference type="InterPro" id="IPR027417">
    <property type="entry name" value="P-loop_NTPase"/>
</dbReference>